<evidence type="ECO:0000313" key="1">
    <source>
        <dbReference type="EMBL" id="KAH8040799.1"/>
    </source>
</evidence>
<keyword evidence="2" id="KW-1185">Reference proteome</keyword>
<dbReference type="Gene3D" id="3.40.190.10">
    <property type="entry name" value="Periplasmic binding protein-like II"/>
    <property type="match status" value="2"/>
</dbReference>
<dbReference type="Proteomes" id="UP000821866">
    <property type="component" value="Chromosome 1"/>
</dbReference>
<dbReference type="AlphaFoldDB" id="A0A9J6F2L6"/>
<gene>
    <name evidence="1" type="ORF">HPB51_012969</name>
</gene>
<reference evidence="1" key="2">
    <citation type="submission" date="2021-09" db="EMBL/GenBank/DDBJ databases">
        <authorList>
            <person name="Jia N."/>
            <person name="Wang J."/>
            <person name="Shi W."/>
            <person name="Du L."/>
            <person name="Sun Y."/>
            <person name="Zhan W."/>
            <person name="Jiang J."/>
            <person name="Wang Q."/>
            <person name="Zhang B."/>
            <person name="Ji P."/>
            <person name="Sakyi L.B."/>
            <person name="Cui X."/>
            <person name="Yuan T."/>
            <person name="Jiang B."/>
            <person name="Yang W."/>
            <person name="Lam T.T.-Y."/>
            <person name="Chang Q."/>
            <person name="Ding S."/>
            <person name="Wang X."/>
            <person name="Zhu J."/>
            <person name="Ruan X."/>
            <person name="Zhao L."/>
            <person name="Wei J."/>
            <person name="Que T."/>
            <person name="Du C."/>
            <person name="Cheng J."/>
            <person name="Dai P."/>
            <person name="Han X."/>
            <person name="Huang E."/>
            <person name="Gao Y."/>
            <person name="Liu J."/>
            <person name="Shao H."/>
            <person name="Ye R."/>
            <person name="Li L."/>
            <person name="Wei W."/>
            <person name="Wang X."/>
            <person name="Wang C."/>
            <person name="Huo Q."/>
            <person name="Li W."/>
            <person name="Guo W."/>
            <person name="Chen H."/>
            <person name="Chen S."/>
            <person name="Zhou L."/>
            <person name="Zhou L."/>
            <person name="Ni X."/>
            <person name="Tian J."/>
            <person name="Zhou Y."/>
            <person name="Sheng Y."/>
            <person name="Liu T."/>
            <person name="Pan Y."/>
            <person name="Xia L."/>
            <person name="Li J."/>
            <person name="Zhao F."/>
            <person name="Cao W."/>
        </authorList>
    </citation>
    <scope>NUCLEOTIDE SEQUENCE</scope>
    <source>
        <strain evidence="1">Rmic-2018</strain>
        <tissue evidence="1">Larvae</tissue>
    </source>
</reference>
<evidence type="ECO:0000313" key="2">
    <source>
        <dbReference type="Proteomes" id="UP000821866"/>
    </source>
</evidence>
<organism evidence="1 2">
    <name type="scientific">Rhipicephalus microplus</name>
    <name type="common">Cattle tick</name>
    <name type="synonym">Boophilus microplus</name>
    <dbReference type="NCBI Taxonomy" id="6941"/>
    <lineage>
        <taxon>Eukaryota</taxon>
        <taxon>Metazoa</taxon>
        <taxon>Ecdysozoa</taxon>
        <taxon>Arthropoda</taxon>
        <taxon>Chelicerata</taxon>
        <taxon>Arachnida</taxon>
        <taxon>Acari</taxon>
        <taxon>Parasitiformes</taxon>
        <taxon>Ixodida</taxon>
        <taxon>Ixodoidea</taxon>
        <taxon>Ixodidae</taxon>
        <taxon>Rhipicephalinae</taxon>
        <taxon>Rhipicephalus</taxon>
        <taxon>Boophilus</taxon>
    </lineage>
</organism>
<proteinExistence type="predicted"/>
<accession>A0A9J6F2L6</accession>
<name>A0A9J6F2L6_RHIMP</name>
<reference evidence="1" key="1">
    <citation type="journal article" date="2020" name="Cell">
        <title>Large-Scale Comparative Analyses of Tick Genomes Elucidate Their Genetic Diversity and Vector Capacities.</title>
        <authorList>
            <consortium name="Tick Genome and Microbiome Consortium (TIGMIC)"/>
            <person name="Jia N."/>
            <person name="Wang J."/>
            <person name="Shi W."/>
            <person name="Du L."/>
            <person name="Sun Y."/>
            <person name="Zhan W."/>
            <person name="Jiang J.F."/>
            <person name="Wang Q."/>
            <person name="Zhang B."/>
            <person name="Ji P."/>
            <person name="Bell-Sakyi L."/>
            <person name="Cui X.M."/>
            <person name="Yuan T.T."/>
            <person name="Jiang B.G."/>
            <person name="Yang W.F."/>
            <person name="Lam T.T."/>
            <person name="Chang Q.C."/>
            <person name="Ding S.J."/>
            <person name="Wang X.J."/>
            <person name="Zhu J.G."/>
            <person name="Ruan X.D."/>
            <person name="Zhao L."/>
            <person name="Wei J.T."/>
            <person name="Ye R.Z."/>
            <person name="Que T.C."/>
            <person name="Du C.H."/>
            <person name="Zhou Y.H."/>
            <person name="Cheng J.X."/>
            <person name="Dai P.F."/>
            <person name="Guo W.B."/>
            <person name="Han X.H."/>
            <person name="Huang E.J."/>
            <person name="Li L.F."/>
            <person name="Wei W."/>
            <person name="Gao Y.C."/>
            <person name="Liu J.Z."/>
            <person name="Shao H.Z."/>
            <person name="Wang X."/>
            <person name="Wang C.C."/>
            <person name="Yang T.C."/>
            <person name="Huo Q.B."/>
            <person name="Li W."/>
            <person name="Chen H.Y."/>
            <person name="Chen S.E."/>
            <person name="Zhou L.G."/>
            <person name="Ni X.B."/>
            <person name="Tian J.H."/>
            <person name="Sheng Y."/>
            <person name="Liu T."/>
            <person name="Pan Y.S."/>
            <person name="Xia L.Y."/>
            <person name="Li J."/>
            <person name="Zhao F."/>
            <person name="Cao W.C."/>
        </authorList>
    </citation>
    <scope>NUCLEOTIDE SEQUENCE</scope>
    <source>
        <strain evidence="1">Rmic-2018</strain>
    </source>
</reference>
<sequence>MTEKRAERPSMLLVGGVGCFVVTTLQRVSGIFEKHLWWVALAVLKRAVLETCPKCNEWAMWAALQRRLTVSFSSQSTRDEMTRKLFGYMGEQGSRQVPSLRQGVDMVRSNLPGNLVVFSDALAAEYLSDQPPCDTRVIRAHHTSRNIAFAVNKNNTLRPTKELYPFLTSAVYQAKDRALFVAGDFNAHNNVGGHANNDRKVLNLGVSLWRERQALGVNGHS</sequence>
<dbReference type="PROSITE" id="PS51257">
    <property type="entry name" value="PROKAR_LIPOPROTEIN"/>
    <property type="match status" value="1"/>
</dbReference>
<comment type="caution">
    <text evidence="1">The sequence shown here is derived from an EMBL/GenBank/DDBJ whole genome shotgun (WGS) entry which is preliminary data.</text>
</comment>
<protein>
    <submittedName>
        <fullName evidence="1">Uncharacterized protein</fullName>
    </submittedName>
</protein>
<dbReference type="VEuPathDB" id="VectorBase:LOC119178042"/>
<dbReference type="EMBL" id="JABSTU010000001">
    <property type="protein sequence ID" value="KAH8040799.1"/>
    <property type="molecule type" value="Genomic_DNA"/>
</dbReference>